<organism evidence="1 2">
    <name type="scientific">Elysia crispata</name>
    <name type="common">lettuce slug</name>
    <dbReference type="NCBI Taxonomy" id="231223"/>
    <lineage>
        <taxon>Eukaryota</taxon>
        <taxon>Metazoa</taxon>
        <taxon>Spiralia</taxon>
        <taxon>Lophotrochozoa</taxon>
        <taxon>Mollusca</taxon>
        <taxon>Gastropoda</taxon>
        <taxon>Heterobranchia</taxon>
        <taxon>Euthyneura</taxon>
        <taxon>Panpulmonata</taxon>
        <taxon>Sacoglossa</taxon>
        <taxon>Placobranchoidea</taxon>
        <taxon>Plakobranchidae</taxon>
        <taxon>Elysia</taxon>
    </lineage>
</organism>
<protein>
    <submittedName>
        <fullName evidence="1">Uncharacterized protein</fullName>
    </submittedName>
</protein>
<gene>
    <name evidence="1" type="ORF">RRG08_060397</name>
</gene>
<evidence type="ECO:0000313" key="2">
    <source>
        <dbReference type="Proteomes" id="UP001283361"/>
    </source>
</evidence>
<comment type="caution">
    <text evidence="1">The sequence shown here is derived from an EMBL/GenBank/DDBJ whole genome shotgun (WGS) entry which is preliminary data.</text>
</comment>
<dbReference type="Proteomes" id="UP001283361">
    <property type="component" value="Unassembled WGS sequence"/>
</dbReference>
<sequence length="77" mass="8373">MRTDTIQWCNRSNSGSALCSCGRGLCDDTLLQGSGRGVGCSLRRSQSEHDLQYPACDFRSQYESAPPWKTAGPGSEE</sequence>
<accession>A0AAE1DFT3</accession>
<reference evidence="1" key="1">
    <citation type="journal article" date="2023" name="G3 (Bethesda)">
        <title>A reference genome for the long-term kleptoplast-retaining sea slug Elysia crispata morphotype clarki.</title>
        <authorList>
            <person name="Eastman K.E."/>
            <person name="Pendleton A.L."/>
            <person name="Shaikh M.A."/>
            <person name="Suttiyut T."/>
            <person name="Ogas R."/>
            <person name="Tomko P."/>
            <person name="Gavelis G."/>
            <person name="Widhalm J.R."/>
            <person name="Wisecaver J.H."/>
        </authorList>
    </citation>
    <scope>NUCLEOTIDE SEQUENCE</scope>
    <source>
        <strain evidence="1">ECLA1</strain>
    </source>
</reference>
<proteinExistence type="predicted"/>
<evidence type="ECO:0000313" key="1">
    <source>
        <dbReference type="EMBL" id="KAK3768961.1"/>
    </source>
</evidence>
<keyword evidence="2" id="KW-1185">Reference proteome</keyword>
<dbReference type="AlphaFoldDB" id="A0AAE1DFT3"/>
<name>A0AAE1DFT3_9GAST</name>
<dbReference type="EMBL" id="JAWDGP010003996">
    <property type="protein sequence ID" value="KAK3768961.1"/>
    <property type="molecule type" value="Genomic_DNA"/>
</dbReference>